<dbReference type="AlphaFoldDB" id="A0AAE3YR59"/>
<proteinExistence type="predicted"/>
<keyword evidence="2" id="KW-1185">Reference proteome</keyword>
<comment type="caution">
    <text evidence="1">The sequence shown here is derived from an EMBL/GenBank/DDBJ whole genome shotgun (WGS) entry which is preliminary data.</text>
</comment>
<name>A0AAE3YR59_9ACTN</name>
<reference evidence="1" key="1">
    <citation type="submission" date="2023-07" db="EMBL/GenBank/DDBJ databases">
        <title>Sequencing the genomes of 1000 actinobacteria strains.</title>
        <authorList>
            <person name="Klenk H.-P."/>
        </authorList>
    </citation>
    <scope>NUCLEOTIDE SEQUENCE</scope>
    <source>
        <strain evidence="1">DSM 44707</strain>
    </source>
</reference>
<accession>A0AAE3YR59</accession>
<dbReference type="RefSeq" id="WP_310370207.1">
    <property type="nucleotide sequence ID" value="NZ_JAVDYB010000001.1"/>
</dbReference>
<gene>
    <name evidence="1" type="ORF">J2S41_004510</name>
</gene>
<evidence type="ECO:0000313" key="2">
    <source>
        <dbReference type="Proteomes" id="UP001183643"/>
    </source>
</evidence>
<sequence>MPEFIYNGLSFDSEQEYLDERKNAGNAEEAARRVTFQLNYGRTPQRREFGPGELTGPAIPCAYAEDGVQTGGWERPEDGIPGGVRSVEEWIDRFANYAVAEGVHEVLEYFRVDGRPWLDPHGAQERDIHALVDKFVEDLAALCRRR</sequence>
<organism evidence="1 2">
    <name type="scientific">Catenuloplanes atrovinosus</name>
    <dbReference type="NCBI Taxonomy" id="137266"/>
    <lineage>
        <taxon>Bacteria</taxon>
        <taxon>Bacillati</taxon>
        <taxon>Actinomycetota</taxon>
        <taxon>Actinomycetes</taxon>
        <taxon>Micromonosporales</taxon>
        <taxon>Micromonosporaceae</taxon>
        <taxon>Catenuloplanes</taxon>
    </lineage>
</organism>
<evidence type="ECO:0000313" key="1">
    <source>
        <dbReference type="EMBL" id="MDR7277732.1"/>
    </source>
</evidence>
<protein>
    <submittedName>
        <fullName evidence="1">Uncharacterized protein</fullName>
    </submittedName>
</protein>
<dbReference type="EMBL" id="JAVDYB010000001">
    <property type="protein sequence ID" value="MDR7277732.1"/>
    <property type="molecule type" value="Genomic_DNA"/>
</dbReference>
<dbReference type="Proteomes" id="UP001183643">
    <property type="component" value="Unassembled WGS sequence"/>
</dbReference>